<organism evidence="3 4">
    <name type="scientific">Paenibacillus oenotherae</name>
    <dbReference type="NCBI Taxonomy" id="1435645"/>
    <lineage>
        <taxon>Bacteria</taxon>
        <taxon>Bacillati</taxon>
        <taxon>Bacillota</taxon>
        <taxon>Bacilli</taxon>
        <taxon>Bacillales</taxon>
        <taxon>Paenibacillaceae</taxon>
        <taxon>Paenibacillus</taxon>
    </lineage>
</organism>
<feature type="domain" description="DUF4180" evidence="2">
    <location>
        <begin position="193"/>
        <end position="301"/>
    </location>
</feature>
<dbReference type="Proteomes" id="UP000812277">
    <property type="component" value="Unassembled WGS sequence"/>
</dbReference>
<evidence type="ECO:0000313" key="3">
    <source>
        <dbReference type="EMBL" id="MBW7474052.1"/>
    </source>
</evidence>
<dbReference type="Gene3D" id="1.10.10.10">
    <property type="entry name" value="Winged helix-like DNA-binding domain superfamily/Winged helix DNA-binding domain"/>
    <property type="match status" value="1"/>
</dbReference>
<dbReference type="InterPro" id="IPR036390">
    <property type="entry name" value="WH_DNA-bd_sf"/>
</dbReference>
<dbReference type="EMBL" id="JAHZIJ010000002">
    <property type="protein sequence ID" value="MBW7474052.1"/>
    <property type="molecule type" value="Genomic_DNA"/>
</dbReference>
<dbReference type="PANTHER" id="PTHR43252:SF6">
    <property type="entry name" value="NEGATIVE TRANSCRIPTION REGULATOR PADR"/>
    <property type="match status" value="1"/>
</dbReference>
<proteinExistence type="predicted"/>
<dbReference type="RefSeq" id="WP_219871301.1">
    <property type="nucleotide sequence ID" value="NZ_JAHZIJ010000002.1"/>
</dbReference>
<dbReference type="InterPro" id="IPR036388">
    <property type="entry name" value="WH-like_DNA-bd_sf"/>
</dbReference>
<dbReference type="PANTHER" id="PTHR43252">
    <property type="entry name" value="TRANSCRIPTIONAL REGULATOR YQJI"/>
    <property type="match status" value="1"/>
</dbReference>
<dbReference type="SUPFAM" id="SSF46785">
    <property type="entry name" value="Winged helix' DNA-binding domain"/>
    <property type="match status" value="1"/>
</dbReference>
<reference evidence="3 4" key="1">
    <citation type="submission" date="2021-07" db="EMBL/GenBank/DDBJ databases">
        <title>Paenibacillus radiodurans sp. nov., isolated from the southeastern edge of Tengger Desert.</title>
        <authorList>
            <person name="Zhang G."/>
        </authorList>
    </citation>
    <scope>NUCLEOTIDE SEQUENCE [LARGE SCALE GENOMIC DNA]</scope>
    <source>
        <strain evidence="3 4">DT7-4</strain>
    </source>
</reference>
<evidence type="ECO:0000259" key="1">
    <source>
        <dbReference type="Pfam" id="PF03551"/>
    </source>
</evidence>
<protein>
    <submittedName>
        <fullName evidence="3">DUF4180 domain-containing protein</fullName>
    </submittedName>
</protein>
<name>A0ABS7D2A5_9BACL</name>
<feature type="domain" description="Transcription regulator PadR N-terminal" evidence="1">
    <location>
        <begin position="7"/>
        <end position="80"/>
    </location>
</feature>
<sequence>MSINFAILGILSCQSVTGYDLKKIIQESPFMHWSGNNNQIYKALLQLHDEGFVTNVVQHQESSPSKKIYTITAEGMAELTKWIVSAPEPPEFKRTFLIQLAWGDVLSTDQLNALLMSYENELRLQILLHEEKKRRGTLSPERTAREAYIWNEIHDHVISTYNYECSWVQKLRRELCPLTEEETKMQVQVIEKNEAKYIQYASAETPIRSEQDALDLIAACFENDAYLIMLHAEALSDDFLKLSTGLAGQVLQKLVNYRIKTAAVITDELRIKGRFKELLAESNKRNDFRVFGSIVEAEDWLLGG</sequence>
<keyword evidence="4" id="KW-1185">Reference proteome</keyword>
<dbReference type="InterPro" id="IPR025438">
    <property type="entry name" value="DUF4180"/>
</dbReference>
<dbReference type="InterPro" id="IPR005149">
    <property type="entry name" value="Tscrpt_reg_PadR_N"/>
</dbReference>
<evidence type="ECO:0000259" key="2">
    <source>
        <dbReference type="Pfam" id="PF13788"/>
    </source>
</evidence>
<accession>A0ABS7D2A5</accession>
<evidence type="ECO:0000313" key="4">
    <source>
        <dbReference type="Proteomes" id="UP000812277"/>
    </source>
</evidence>
<dbReference type="Pfam" id="PF13788">
    <property type="entry name" value="DUF4180"/>
    <property type="match status" value="1"/>
</dbReference>
<gene>
    <name evidence="3" type="ORF">K0T92_04805</name>
</gene>
<dbReference type="Pfam" id="PF03551">
    <property type="entry name" value="PadR"/>
    <property type="match status" value="1"/>
</dbReference>
<comment type="caution">
    <text evidence="3">The sequence shown here is derived from an EMBL/GenBank/DDBJ whole genome shotgun (WGS) entry which is preliminary data.</text>
</comment>